<protein>
    <submittedName>
        <fullName evidence="1">Uncharacterized protein</fullName>
    </submittedName>
</protein>
<proteinExistence type="predicted"/>
<dbReference type="EMBL" id="CM023485">
    <property type="protein sequence ID" value="KAH6930692.1"/>
    <property type="molecule type" value="Genomic_DNA"/>
</dbReference>
<evidence type="ECO:0000313" key="2">
    <source>
        <dbReference type="Proteomes" id="UP000821845"/>
    </source>
</evidence>
<organism evidence="1 2">
    <name type="scientific">Hyalomma asiaticum</name>
    <name type="common">Tick</name>
    <dbReference type="NCBI Taxonomy" id="266040"/>
    <lineage>
        <taxon>Eukaryota</taxon>
        <taxon>Metazoa</taxon>
        <taxon>Ecdysozoa</taxon>
        <taxon>Arthropoda</taxon>
        <taxon>Chelicerata</taxon>
        <taxon>Arachnida</taxon>
        <taxon>Acari</taxon>
        <taxon>Parasitiformes</taxon>
        <taxon>Ixodida</taxon>
        <taxon>Ixodoidea</taxon>
        <taxon>Ixodidae</taxon>
        <taxon>Hyalomminae</taxon>
        <taxon>Hyalomma</taxon>
    </lineage>
</organism>
<gene>
    <name evidence="1" type="ORF">HPB50_017209</name>
</gene>
<accession>A0ACB7S684</accession>
<evidence type="ECO:0000313" key="1">
    <source>
        <dbReference type="EMBL" id="KAH6930692.1"/>
    </source>
</evidence>
<sequence length="101" mass="10387">MSVTPRCVIGPELSNRPIKRVEPLPPEDGAFAGDAAATTNARIGREAPPLSSPPSPANTSISAREAAVASGAQERSPPPLHPATPGLHSHVQRGCAQERPA</sequence>
<name>A0ACB7S684_HYAAI</name>
<reference evidence="1" key="1">
    <citation type="submission" date="2020-05" db="EMBL/GenBank/DDBJ databases">
        <title>Large-scale comparative analyses of tick genomes elucidate their genetic diversity and vector capacities.</title>
        <authorList>
            <person name="Jia N."/>
            <person name="Wang J."/>
            <person name="Shi W."/>
            <person name="Du L."/>
            <person name="Sun Y."/>
            <person name="Zhan W."/>
            <person name="Jiang J."/>
            <person name="Wang Q."/>
            <person name="Zhang B."/>
            <person name="Ji P."/>
            <person name="Sakyi L.B."/>
            <person name="Cui X."/>
            <person name="Yuan T."/>
            <person name="Jiang B."/>
            <person name="Yang W."/>
            <person name="Lam T.T.-Y."/>
            <person name="Chang Q."/>
            <person name="Ding S."/>
            <person name="Wang X."/>
            <person name="Zhu J."/>
            <person name="Ruan X."/>
            <person name="Zhao L."/>
            <person name="Wei J."/>
            <person name="Que T."/>
            <person name="Du C."/>
            <person name="Cheng J."/>
            <person name="Dai P."/>
            <person name="Han X."/>
            <person name="Huang E."/>
            <person name="Gao Y."/>
            <person name="Liu J."/>
            <person name="Shao H."/>
            <person name="Ye R."/>
            <person name="Li L."/>
            <person name="Wei W."/>
            <person name="Wang X."/>
            <person name="Wang C."/>
            <person name="Yang T."/>
            <person name="Huo Q."/>
            <person name="Li W."/>
            <person name="Guo W."/>
            <person name="Chen H."/>
            <person name="Zhou L."/>
            <person name="Ni X."/>
            <person name="Tian J."/>
            <person name="Zhou Y."/>
            <person name="Sheng Y."/>
            <person name="Liu T."/>
            <person name="Pan Y."/>
            <person name="Xia L."/>
            <person name="Li J."/>
            <person name="Zhao F."/>
            <person name="Cao W."/>
        </authorList>
    </citation>
    <scope>NUCLEOTIDE SEQUENCE</scope>
    <source>
        <strain evidence="1">Hyas-2018</strain>
    </source>
</reference>
<comment type="caution">
    <text evidence="1">The sequence shown here is derived from an EMBL/GenBank/DDBJ whole genome shotgun (WGS) entry which is preliminary data.</text>
</comment>
<dbReference type="Proteomes" id="UP000821845">
    <property type="component" value="Chromosome 5"/>
</dbReference>
<keyword evidence="2" id="KW-1185">Reference proteome</keyword>